<organism evidence="1 2">
    <name type="scientific">Beauveria brongniartii RCEF 3172</name>
    <dbReference type="NCBI Taxonomy" id="1081107"/>
    <lineage>
        <taxon>Eukaryota</taxon>
        <taxon>Fungi</taxon>
        <taxon>Dikarya</taxon>
        <taxon>Ascomycota</taxon>
        <taxon>Pezizomycotina</taxon>
        <taxon>Sordariomycetes</taxon>
        <taxon>Hypocreomycetidae</taxon>
        <taxon>Hypocreales</taxon>
        <taxon>Cordycipitaceae</taxon>
        <taxon>Beauveria</taxon>
        <taxon>Beauveria brongniartii</taxon>
    </lineage>
</organism>
<evidence type="ECO:0000313" key="2">
    <source>
        <dbReference type="Proteomes" id="UP000076863"/>
    </source>
</evidence>
<keyword evidence="2" id="KW-1185">Reference proteome</keyword>
<proteinExistence type="predicted"/>
<dbReference type="Proteomes" id="UP000076863">
    <property type="component" value="Unassembled WGS sequence"/>
</dbReference>
<accession>A0A162JZI6</accession>
<name>A0A162JZI6_9HYPO</name>
<comment type="caution">
    <text evidence="1">The sequence shown here is derived from an EMBL/GenBank/DDBJ whole genome shotgun (WGS) entry which is preliminary data.</text>
</comment>
<dbReference type="OrthoDB" id="288726at2759"/>
<gene>
    <name evidence="1" type="ORF">BBO_01185</name>
</gene>
<dbReference type="AlphaFoldDB" id="A0A162JZI6"/>
<evidence type="ECO:0000313" key="1">
    <source>
        <dbReference type="EMBL" id="OAA51238.1"/>
    </source>
</evidence>
<protein>
    <submittedName>
        <fullName evidence="1">Uncharacterized protein</fullName>
    </submittedName>
</protein>
<sequence>MELRAAALSLLQAGLHDHCHTNSATVTATTQMLAKCELHFDPDASSRRSYFECAGFLLQMRGNDIMTRRTAPAYGDRYIAVLAPELCLLLQTPWSSKLAPMPGTCTEGLPSMEGAEVIDGILASAKSFWRISSGFRHCNLCDNSLKVMSRWN</sequence>
<reference evidence="1 2" key="1">
    <citation type="journal article" date="2016" name="Genome Biol. Evol.">
        <title>Divergent and convergent evolution of fungal pathogenicity.</title>
        <authorList>
            <person name="Shang Y."/>
            <person name="Xiao G."/>
            <person name="Zheng P."/>
            <person name="Cen K."/>
            <person name="Zhan S."/>
            <person name="Wang C."/>
        </authorList>
    </citation>
    <scope>NUCLEOTIDE SEQUENCE [LARGE SCALE GENOMIC DNA]</scope>
    <source>
        <strain evidence="1 2">RCEF 3172</strain>
    </source>
</reference>
<dbReference type="EMBL" id="AZHA01000002">
    <property type="protein sequence ID" value="OAA51238.1"/>
    <property type="molecule type" value="Genomic_DNA"/>
</dbReference>